<dbReference type="InterPro" id="IPR029058">
    <property type="entry name" value="AB_hydrolase_fold"/>
</dbReference>
<keyword evidence="2" id="KW-0378">Hydrolase</keyword>
<evidence type="ECO:0000313" key="2">
    <source>
        <dbReference type="EMBL" id="GAA3505474.1"/>
    </source>
</evidence>
<dbReference type="Pfam" id="PF01738">
    <property type="entry name" value="DLH"/>
    <property type="match status" value="1"/>
</dbReference>
<dbReference type="EMBL" id="BAAAXF010000082">
    <property type="protein sequence ID" value="GAA3505474.1"/>
    <property type="molecule type" value="Genomic_DNA"/>
</dbReference>
<dbReference type="Gene3D" id="3.40.50.1820">
    <property type="entry name" value="alpha/beta hydrolase"/>
    <property type="match status" value="1"/>
</dbReference>
<accession>A0ABP6UG65</accession>
<dbReference type="InterPro" id="IPR002925">
    <property type="entry name" value="Dienelactn_hydro"/>
</dbReference>
<sequence>MAEVVLFHHVQGLTPGVVAFADGLRAAGHTVHTPDLFDGRTFDSLDEGAQFAGQVGFGEIAARGVRAAGPLPRDVVYAGFSLGAVPAQKLAQTRDGARGALLMHACIPVSEFGAAWPGQVPVQVHAMEDDPFFAEDAEAARALVAEAADAELFLYPGDRHLFADPSLPSHDPDATALLTRRAVEFLGSVDGRSPR</sequence>
<dbReference type="Proteomes" id="UP001501455">
    <property type="component" value="Unassembled WGS sequence"/>
</dbReference>
<name>A0ABP6UG65_9ACTN</name>
<evidence type="ECO:0000313" key="3">
    <source>
        <dbReference type="Proteomes" id="UP001501455"/>
    </source>
</evidence>
<dbReference type="PANTHER" id="PTHR46623">
    <property type="entry name" value="CARBOXYMETHYLENEBUTENOLIDASE-RELATED"/>
    <property type="match status" value="1"/>
</dbReference>
<organism evidence="2 3">
    <name type="scientific">Streptomyces prasinosporus</name>
    <dbReference type="NCBI Taxonomy" id="68256"/>
    <lineage>
        <taxon>Bacteria</taxon>
        <taxon>Bacillati</taxon>
        <taxon>Actinomycetota</taxon>
        <taxon>Actinomycetes</taxon>
        <taxon>Kitasatosporales</taxon>
        <taxon>Streptomycetaceae</taxon>
        <taxon>Streptomyces</taxon>
        <taxon>Streptomyces albogriseolus group</taxon>
    </lineage>
</organism>
<reference evidence="3" key="1">
    <citation type="journal article" date="2019" name="Int. J. Syst. Evol. Microbiol.">
        <title>The Global Catalogue of Microorganisms (GCM) 10K type strain sequencing project: providing services to taxonomists for standard genome sequencing and annotation.</title>
        <authorList>
            <consortium name="The Broad Institute Genomics Platform"/>
            <consortium name="The Broad Institute Genome Sequencing Center for Infectious Disease"/>
            <person name="Wu L."/>
            <person name="Ma J."/>
        </authorList>
    </citation>
    <scope>NUCLEOTIDE SEQUENCE [LARGE SCALE GENOMIC DNA]</scope>
    <source>
        <strain evidence="3">JCM 4816</strain>
    </source>
</reference>
<feature type="domain" description="Dienelactone hydrolase" evidence="1">
    <location>
        <begin position="4"/>
        <end position="188"/>
    </location>
</feature>
<proteinExistence type="predicted"/>
<evidence type="ECO:0000259" key="1">
    <source>
        <dbReference type="Pfam" id="PF01738"/>
    </source>
</evidence>
<comment type="caution">
    <text evidence="2">The sequence shown here is derived from an EMBL/GenBank/DDBJ whole genome shotgun (WGS) entry which is preliminary data.</text>
</comment>
<protein>
    <submittedName>
        <fullName evidence="2">Dienelactone hydrolase family protein</fullName>
    </submittedName>
</protein>
<dbReference type="GO" id="GO:0016787">
    <property type="term" value="F:hydrolase activity"/>
    <property type="evidence" value="ECO:0007669"/>
    <property type="project" value="UniProtKB-KW"/>
</dbReference>
<dbReference type="SUPFAM" id="SSF53474">
    <property type="entry name" value="alpha/beta-Hydrolases"/>
    <property type="match status" value="1"/>
</dbReference>
<keyword evidence="3" id="KW-1185">Reference proteome</keyword>
<dbReference type="InterPro" id="IPR051049">
    <property type="entry name" value="Dienelactone_hydrolase-like"/>
</dbReference>
<gene>
    <name evidence="2" type="ORF">GCM10019016_125870</name>
</gene>
<dbReference type="PANTHER" id="PTHR46623:SF6">
    <property type="entry name" value="ALPHA_BETA-HYDROLASES SUPERFAMILY PROTEIN"/>
    <property type="match status" value="1"/>
</dbReference>